<keyword evidence="5" id="KW-1185">Reference proteome</keyword>
<dbReference type="EMBL" id="JBHUKU010000003">
    <property type="protein sequence ID" value="MFD2458346.1"/>
    <property type="molecule type" value="Genomic_DNA"/>
</dbReference>
<comment type="caution">
    <text evidence="4">The sequence shown here is derived from an EMBL/GenBank/DDBJ whole genome shotgun (WGS) entry which is preliminary data.</text>
</comment>
<evidence type="ECO:0000313" key="5">
    <source>
        <dbReference type="Proteomes" id="UP001597419"/>
    </source>
</evidence>
<name>A0ABW5G9Z3_9PSEU</name>
<evidence type="ECO:0000256" key="1">
    <source>
        <dbReference type="SAM" id="MobiDB-lite"/>
    </source>
</evidence>
<organism evidence="4 5">
    <name type="scientific">Amycolatopsis samaneae</name>
    <dbReference type="NCBI Taxonomy" id="664691"/>
    <lineage>
        <taxon>Bacteria</taxon>
        <taxon>Bacillati</taxon>
        <taxon>Actinomycetota</taxon>
        <taxon>Actinomycetes</taxon>
        <taxon>Pseudonocardiales</taxon>
        <taxon>Pseudonocardiaceae</taxon>
        <taxon>Amycolatopsis</taxon>
    </lineage>
</organism>
<keyword evidence="3" id="KW-0732">Signal</keyword>
<keyword evidence="2" id="KW-0472">Membrane</keyword>
<reference evidence="5" key="1">
    <citation type="journal article" date="2019" name="Int. J. Syst. Evol. Microbiol.">
        <title>The Global Catalogue of Microorganisms (GCM) 10K type strain sequencing project: providing services to taxonomists for standard genome sequencing and annotation.</title>
        <authorList>
            <consortium name="The Broad Institute Genomics Platform"/>
            <consortium name="The Broad Institute Genome Sequencing Center for Infectious Disease"/>
            <person name="Wu L."/>
            <person name="Ma J."/>
        </authorList>
    </citation>
    <scope>NUCLEOTIDE SEQUENCE [LARGE SCALE GENOMIC DNA]</scope>
    <source>
        <strain evidence="5">CGMCC 4.7643</strain>
    </source>
</reference>
<dbReference type="RefSeq" id="WP_345394871.1">
    <property type="nucleotide sequence ID" value="NZ_BAABHG010000007.1"/>
</dbReference>
<keyword evidence="2" id="KW-1133">Transmembrane helix</keyword>
<feature type="compositionally biased region" description="Low complexity" evidence="1">
    <location>
        <begin position="167"/>
        <end position="176"/>
    </location>
</feature>
<dbReference type="Proteomes" id="UP001597419">
    <property type="component" value="Unassembled WGS sequence"/>
</dbReference>
<accession>A0ABW5G9Z3</accession>
<evidence type="ECO:0000256" key="2">
    <source>
        <dbReference type="SAM" id="Phobius"/>
    </source>
</evidence>
<protein>
    <submittedName>
        <fullName evidence="4">Uncharacterized protein</fullName>
    </submittedName>
</protein>
<feature type="chain" id="PRO_5046126407" evidence="3">
    <location>
        <begin position="37"/>
        <end position="303"/>
    </location>
</feature>
<feature type="region of interest" description="Disordered" evidence="1">
    <location>
        <begin position="156"/>
        <end position="258"/>
    </location>
</feature>
<gene>
    <name evidence="4" type="ORF">ACFSYJ_07045</name>
</gene>
<feature type="transmembrane region" description="Helical" evidence="2">
    <location>
        <begin position="277"/>
        <end position="298"/>
    </location>
</feature>
<keyword evidence="2" id="KW-0812">Transmembrane</keyword>
<evidence type="ECO:0000256" key="3">
    <source>
        <dbReference type="SAM" id="SignalP"/>
    </source>
</evidence>
<proteinExistence type="predicted"/>
<evidence type="ECO:0000313" key="4">
    <source>
        <dbReference type="EMBL" id="MFD2458346.1"/>
    </source>
</evidence>
<sequence length="303" mass="29742">MRKLPTWQTTRKALTATALAALVTGGAFLSSGTASAATTLANGCSGTVNGSMGDTVAVQGSSVKELVRTAAREQVGLFNFLTVWPDALADTIANKGALGVGQVPQSAGGPIQGDAIGTAVSNALKGSNGLGVLPSTQNQVLSAIQKKVAGNCGLTTLATNYSPPSTPRSDPASPGSRPGGAGASTSPNGGGNLANLLPGSGTGTAPQRDYSGIPTATPGVAVAPGVRYPATGQLPGDGTAPQFGQGQDGSSGQGADIRNAGNAESLASSNAVNTVQLPMLLAVIVLAGVTAGLVRTWVLRRTS</sequence>
<feature type="compositionally biased region" description="Gly residues" evidence="1">
    <location>
        <begin position="177"/>
        <end position="192"/>
    </location>
</feature>
<feature type="signal peptide" evidence="3">
    <location>
        <begin position="1"/>
        <end position="36"/>
    </location>
</feature>